<evidence type="ECO:0000313" key="2">
    <source>
        <dbReference type="EMBL" id="CAG8659693.1"/>
    </source>
</evidence>
<gene>
    <name evidence="2" type="ORF">PBRASI_LOCUS10717</name>
</gene>
<dbReference type="Gene3D" id="1.10.10.60">
    <property type="entry name" value="Homeodomain-like"/>
    <property type="match status" value="1"/>
</dbReference>
<protein>
    <submittedName>
        <fullName evidence="2">2366_t:CDS:1</fullName>
    </submittedName>
</protein>
<feature type="non-terminal residue" evidence="2">
    <location>
        <position position="1"/>
    </location>
</feature>
<feature type="domain" description="Myb/SANT-like DNA-binding" evidence="1">
    <location>
        <begin position="7"/>
        <end position="69"/>
    </location>
</feature>
<organism evidence="2 3">
    <name type="scientific">Paraglomus brasilianum</name>
    <dbReference type="NCBI Taxonomy" id="144538"/>
    <lineage>
        <taxon>Eukaryota</taxon>
        <taxon>Fungi</taxon>
        <taxon>Fungi incertae sedis</taxon>
        <taxon>Mucoromycota</taxon>
        <taxon>Glomeromycotina</taxon>
        <taxon>Glomeromycetes</taxon>
        <taxon>Paraglomerales</taxon>
        <taxon>Paraglomeraceae</taxon>
        <taxon>Paraglomus</taxon>
    </lineage>
</organism>
<reference evidence="2" key="1">
    <citation type="submission" date="2021-06" db="EMBL/GenBank/DDBJ databases">
        <authorList>
            <person name="Kallberg Y."/>
            <person name="Tangrot J."/>
            <person name="Rosling A."/>
        </authorList>
    </citation>
    <scope>NUCLEOTIDE SEQUENCE</scope>
    <source>
        <strain evidence="2">BR232B</strain>
    </source>
</reference>
<dbReference type="OrthoDB" id="2410574at2759"/>
<keyword evidence="3" id="KW-1185">Reference proteome</keyword>
<dbReference type="Pfam" id="PF13837">
    <property type="entry name" value="Myb_DNA-bind_4"/>
    <property type="match status" value="1"/>
</dbReference>
<dbReference type="InterPro" id="IPR044822">
    <property type="entry name" value="Myb_DNA-bind_4"/>
</dbReference>
<name>A0A9N9H666_9GLOM</name>
<dbReference type="EMBL" id="CAJVPI010003548">
    <property type="protein sequence ID" value="CAG8659693.1"/>
    <property type="molecule type" value="Genomic_DNA"/>
</dbReference>
<dbReference type="AlphaFoldDB" id="A0A9N9H666"/>
<dbReference type="Proteomes" id="UP000789739">
    <property type="component" value="Unassembled WGS sequence"/>
</dbReference>
<proteinExistence type="predicted"/>
<accession>A0A9N9H666</accession>
<evidence type="ECO:0000313" key="3">
    <source>
        <dbReference type="Proteomes" id="UP000789739"/>
    </source>
</evidence>
<sequence>LNTAKSPSQKAKIWQNIREQFDTLYPDRSEKAIRKRWEKLLAEYKKMQDNNRRTGAERMEFEYQEEIQDIVTDDPVFNEVADCTAT</sequence>
<evidence type="ECO:0000259" key="1">
    <source>
        <dbReference type="Pfam" id="PF13837"/>
    </source>
</evidence>
<comment type="caution">
    <text evidence="2">The sequence shown here is derived from an EMBL/GenBank/DDBJ whole genome shotgun (WGS) entry which is preliminary data.</text>
</comment>